<evidence type="ECO:0000256" key="5">
    <source>
        <dbReference type="ARBA" id="ARBA00022963"/>
    </source>
</evidence>
<keyword evidence="11" id="KW-0456">Lyase</keyword>
<comment type="similarity">
    <text evidence="14">Belongs to the enoyl-CoA hydratase/isomerase family.</text>
</comment>
<dbReference type="GO" id="GO:0016853">
    <property type="term" value="F:isomerase activity"/>
    <property type="evidence" value="ECO:0007669"/>
    <property type="project" value="UniProtKB-KW"/>
</dbReference>
<proteinExistence type="inferred from homology"/>
<dbReference type="Gene3D" id="3.90.226.10">
    <property type="entry name" value="2-enoyl-CoA Hydratase, Chain A, domain 1"/>
    <property type="match status" value="1"/>
</dbReference>
<keyword evidence="12" id="KW-0511">Multifunctional enzyme</keyword>
<keyword evidence="7" id="KW-0520">NAD</keyword>
<evidence type="ECO:0000256" key="12">
    <source>
        <dbReference type="ARBA" id="ARBA00023268"/>
    </source>
</evidence>
<dbReference type="InterPro" id="IPR001753">
    <property type="entry name" value="Enoyl-CoA_hydra/iso"/>
</dbReference>
<evidence type="ECO:0000256" key="8">
    <source>
        <dbReference type="ARBA" id="ARBA00023098"/>
    </source>
</evidence>
<dbReference type="PANTHER" id="PTHR23309">
    <property type="entry name" value="3-HYDROXYACYL-COA DEHYROGENASE"/>
    <property type="match status" value="1"/>
</dbReference>
<dbReference type="InterPro" id="IPR029045">
    <property type="entry name" value="ClpP/crotonase-like_dom_sf"/>
</dbReference>
<dbReference type="EMBL" id="PXNP01000053">
    <property type="protein sequence ID" value="PSF08157.1"/>
    <property type="molecule type" value="Genomic_DNA"/>
</dbReference>
<dbReference type="SUPFAM" id="SSF48179">
    <property type="entry name" value="6-phosphogluconate dehydrogenase C-terminal domain-like"/>
    <property type="match status" value="2"/>
</dbReference>
<comment type="caution">
    <text evidence="17">The sequence shown here is derived from an EMBL/GenBank/DDBJ whole genome shotgun (WGS) entry which is preliminary data.</text>
</comment>
<evidence type="ECO:0000256" key="14">
    <source>
        <dbReference type="RuleBase" id="RU003707"/>
    </source>
</evidence>
<comment type="catalytic activity">
    <reaction evidence="13">
        <text>a (3S)-3-hydroxyacyl-CoA + NAD(+) = a 3-oxoacyl-CoA + NADH + H(+)</text>
        <dbReference type="Rhea" id="RHEA:22432"/>
        <dbReference type="ChEBI" id="CHEBI:15378"/>
        <dbReference type="ChEBI" id="CHEBI:57318"/>
        <dbReference type="ChEBI" id="CHEBI:57540"/>
        <dbReference type="ChEBI" id="CHEBI:57945"/>
        <dbReference type="ChEBI" id="CHEBI:90726"/>
        <dbReference type="EC" id="1.1.1.35"/>
    </reaction>
</comment>
<dbReference type="SUPFAM" id="SSF52096">
    <property type="entry name" value="ClpP/crotonase"/>
    <property type="match status" value="1"/>
</dbReference>
<dbReference type="InterPro" id="IPR006176">
    <property type="entry name" value="3-OHacyl-CoA_DH_NAD-bd"/>
</dbReference>
<dbReference type="AlphaFoldDB" id="A0A2T1KDF6"/>
<name>A0A2T1KDF6_9GAMM</name>
<evidence type="ECO:0000256" key="6">
    <source>
        <dbReference type="ARBA" id="ARBA00023002"/>
    </source>
</evidence>
<dbReference type="FunFam" id="3.40.50.720:FF:000009">
    <property type="entry name" value="Fatty oxidation complex, alpha subunit"/>
    <property type="match status" value="1"/>
</dbReference>
<evidence type="ECO:0000259" key="16">
    <source>
        <dbReference type="Pfam" id="PF02737"/>
    </source>
</evidence>
<evidence type="ECO:0000256" key="4">
    <source>
        <dbReference type="ARBA" id="ARBA00022832"/>
    </source>
</evidence>
<dbReference type="Proteomes" id="UP000239866">
    <property type="component" value="Unassembled WGS sequence"/>
</dbReference>
<keyword evidence="8" id="KW-0443">Lipid metabolism</keyword>
<dbReference type="Pfam" id="PF00378">
    <property type="entry name" value="ECH_1"/>
    <property type="match status" value="1"/>
</dbReference>
<dbReference type="RefSeq" id="WP_106762083.1">
    <property type="nucleotide sequence ID" value="NZ_PXNP01000053.1"/>
</dbReference>
<evidence type="ECO:0000259" key="15">
    <source>
        <dbReference type="Pfam" id="PF00725"/>
    </source>
</evidence>
<evidence type="ECO:0000256" key="11">
    <source>
        <dbReference type="ARBA" id="ARBA00023239"/>
    </source>
</evidence>
<dbReference type="InterPro" id="IPR018376">
    <property type="entry name" value="Enoyl-CoA_hyd/isom_CS"/>
</dbReference>
<dbReference type="FunFam" id="1.10.1040.50:FF:000006">
    <property type="entry name" value="Peroxisomal bifunctional enzyme"/>
    <property type="match status" value="1"/>
</dbReference>
<comment type="pathway">
    <text evidence="2">Lipid metabolism; fatty acid beta-oxidation.</text>
</comment>
<feature type="domain" description="3-hydroxyacyl-CoA dehydrogenase C-terminal" evidence="15">
    <location>
        <begin position="474"/>
        <end position="567"/>
    </location>
</feature>
<keyword evidence="5" id="KW-0442">Lipid degradation</keyword>
<dbReference type="InterPro" id="IPR008927">
    <property type="entry name" value="6-PGluconate_DH-like_C_sf"/>
</dbReference>
<comment type="subcellular location">
    <subcellularLocation>
        <location evidence="1">Peroxisome</location>
    </subcellularLocation>
</comment>
<gene>
    <name evidence="17" type="ORF">C7H09_08265</name>
</gene>
<dbReference type="InterPro" id="IPR036291">
    <property type="entry name" value="NAD(P)-bd_dom_sf"/>
</dbReference>
<dbReference type="GO" id="GO:0006635">
    <property type="term" value="P:fatty acid beta-oxidation"/>
    <property type="evidence" value="ECO:0007669"/>
    <property type="project" value="UniProtKB-UniPathway"/>
</dbReference>
<organism evidence="17 18">
    <name type="scientific">Marinobacter fuscus</name>
    <dbReference type="NCBI Taxonomy" id="2109942"/>
    <lineage>
        <taxon>Bacteria</taxon>
        <taxon>Pseudomonadati</taxon>
        <taxon>Pseudomonadota</taxon>
        <taxon>Gammaproteobacteria</taxon>
        <taxon>Pseudomonadales</taxon>
        <taxon>Marinobacteraceae</taxon>
        <taxon>Marinobacter</taxon>
    </lineage>
</organism>
<keyword evidence="6" id="KW-0560">Oxidoreductase</keyword>
<dbReference type="OrthoDB" id="5389341at2"/>
<dbReference type="Pfam" id="PF02737">
    <property type="entry name" value="3HCDH_N"/>
    <property type="match status" value="1"/>
</dbReference>
<evidence type="ECO:0000313" key="18">
    <source>
        <dbReference type="Proteomes" id="UP000239866"/>
    </source>
</evidence>
<dbReference type="GO" id="GO:0070403">
    <property type="term" value="F:NAD+ binding"/>
    <property type="evidence" value="ECO:0007669"/>
    <property type="project" value="InterPro"/>
</dbReference>
<evidence type="ECO:0000313" key="17">
    <source>
        <dbReference type="EMBL" id="PSF08157.1"/>
    </source>
</evidence>
<accession>A0A2T1KDF6</accession>
<feature type="domain" description="3-hydroxyacyl-CoA dehydrogenase NAD binding" evidence="16">
    <location>
        <begin position="294"/>
        <end position="469"/>
    </location>
</feature>
<evidence type="ECO:0000256" key="3">
    <source>
        <dbReference type="ARBA" id="ARBA00008750"/>
    </source>
</evidence>
<evidence type="ECO:0000256" key="13">
    <source>
        <dbReference type="ARBA" id="ARBA00049556"/>
    </source>
</evidence>
<feature type="domain" description="3-hydroxyacyl-CoA dehydrogenase C-terminal" evidence="15">
    <location>
        <begin position="603"/>
        <end position="689"/>
    </location>
</feature>
<dbReference type="PROSITE" id="PS00166">
    <property type="entry name" value="ENOYL_COA_HYDRATASE"/>
    <property type="match status" value="1"/>
</dbReference>
<dbReference type="SUPFAM" id="SSF51735">
    <property type="entry name" value="NAD(P)-binding Rossmann-fold domains"/>
    <property type="match status" value="1"/>
</dbReference>
<protein>
    <submittedName>
        <fullName evidence="17">3-hydroxyacyl-CoA dehydrogenase</fullName>
    </submittedName>
</protein>
<keyword evidence="18" id="KW-1185">Reference proteome</keyword>
<evidence type="ECO:0000256" key="7">
    <source>
        <dbReference type="ARBA" id="ARBA00023027"/>
    </source>
</evidence>
<dbReference type="Gene3D" id="3.40.50.720">
    <property type="entry name" value="NAD(P)-binding Rossmann-like Domain"/>
    <property type="match status" value="1"/>
</dbReference>
<dbReference type="Gene3D" id="1.10.1040.50">
    <property type="match status" value="1"/>
</dbReference>
<sequence length="699" mass="75397">MTVTYHREQELGIITVDNPPVNALSHAVRQGLNDALAQARNDDSEAVLLLCAGRTFVAGADITEFGKPVQQPSLQQVNEALESLNKPIIAAIHGTALGGGFELALCCHYRCASPSAAVGLPEVNLGLLPGAGGTQRVPRLTGPQVALDMITGGQKITATDAAGLGLIDRVLEGELKPAAIAYARELITGRAPLRRIRDLSMPASGFDQNAFDEYREQLGKRKRGQQAPQKIVDCIEAATRLTFDEGLAFERERFTECMASEQSAALRHTFFAERTAPKIRGLDTAVQPRPINRVGIIGAGTMGGGIAMVFANAGIPVTLLELNDEGLQRGLALIGKNYGITVSKGKLSEQEAAARQARISGSTEYESLADADLVIEAVFESMDVKRQVFSKLDEVCKPGAILATNTSYLDVNEIAATTTRPEDVVGMHFFSPANVMRLLEVVRADKTADDVLATAMALGKRIGKVPVLAGVCYGFIGNRMLRQYGREAQLCMIEGAAPEQIDRVLTSFGMAMGPLAVGDLAGLDIGYKARQALTAEQKGDPRTYCIADALVEQGRLGQKTGAGYYRYDPQTRARTSDPEVLEIIQAQAAQHGVQQRELSDGEILDRHLLALINEGFRILEEGIAQRASDIDVVYVCGYGFPSYRGGPMFHASQRGLKNVYDSILKLQKHTGEAHWAPAPLLKQLVSEGRSLSDWESDRT</sequence>
<dbReference type="UniPathway" id="UPA00659"/>
<evidence type="ECO:0000256" key="2">
    <source>
        <dbReference type="ARBA" id="ARBA00005005"/>
    </source>
</evidence>
<dbReference type="GO" id="GO:0004300">
    <property type="term" value="F:enoyl-CoA hydratase activity"/>
    <property type="evidence" value="ECO:0007669"/>
    <property type="project" value="UniProtKB-ARBA"/>
</dbReference>
<evidence type="ECO:0000256" key="1">
    <source>
        <dbReference type="ARBA" id="ARBA00004275"/>
    </source>
</evidence>
<evidence type="ECO:0000256" key="9">
    <source>
        <dbReference type="ARBA" id="ARBA00023140"/>
    </source>
</evidence>
<evidence type="ECO:0000256" key="10">
    <source>
        <dbReference type="ARBA" id="ARBA00023235"/>
    </source>
</evidence>
<dbReference type="Pfam" id="PF00725">
    <property type="entry name" value="3HCDH"/>
    <property type="match status" value="2"/>
</dbReference>
<reference evidence="17 18" key="1">
    <citation type="submission" date="2018-03" db="EMBL/GenBank/DDBJ databases">
        <title>Marinobacter brunus sp. nov., a marine bacterium of Gamma-proteobacteria isolated from the surface seawater of the South China Sea.</title>
        <authorList>
            <person name="Cheng H."/>
            <person name="Wu Y.-H."/>
            <person name="Xamxidin M."/>
            <person name="Xu X.-W."/>
        </authorList>
    </citation>
    <scope>NUCLEOTIDE SEQUENCE [LARGE SCALE GENOMIC DNA]</scope>
    <source>
        <strain evidence="17 18">NH169-3</strain>
    </source>
</reference>
<dbReference type="InterPro" id="IPR006108">
    <property type="entry name" value="3HC_DH_C"/>
</dbReference>
<comment type="similarity">
    <text evidence="3">In the N-terminal section; belongs to the enoyl-CoA hydratase/isomerase family.</text>
</comment>
<keyword evidence="4" id="KW-0276">Fatty acid metabolism</keyword>
<dbReference type="CDD" id="cd06558">
    <property type="entry name" value="crotonase-like"/>
    <property type="match status" value="1"/>
</dbReference>
<dbReference type="GO" id="GO:0003857">
    <property type="term" value="F:(3S)-3-hydroxyacyl-CoA dehydrogenase (NAD+) activity"/>
    <property type="evidence" value="ECO:0007669"/>
    <property type="project" value="UniProtKB-EC"/>
</dbReference>
<keyword evidence="10" id="KW-0413">Isomerase</keyword>
<keyword evidence="9" id="KW-0576">Peroxisome</keyword>